<keyword evidence="4 8" id="KW-0808">Transferase</keyword>
<evidence type="ECO:0000256" key="6">
    <source>
        <dbReference type="SAM" id="MobiDB-lite"/>
    </source>
</evidence>
<evidence type="ECO:0000313" key="9">
    <source>
        <dbReference type="Proteomes" id="UP000053558"/>
    </source>
</evidence>
<name>A0A5M3N0K5_CONPW</name>
<dbReference type="GO" id="GO:0008483">
    <property type="term" value="F:transaminase activity"/>
    <property type="evidence" value="ECO:0007669"/>
    <property type="project" value="UniProtKB-KW"/>
</dbReference>
<dbReference type="OMA" id="RRCTIAK"/>
<dbReference type="PANTHER" id="PTHR42790:SF19">
    <property type="entry name" value="KYNURENINE_ALPHA-AMINOADIPATE AMINOTRANSFERASE, MITOCHONDRIAL"/>
    <property type="match status" value="1"/>
</dbReference>
<reference evidence="9" key="1">
    <citation type="journal article" date="2012" name="Science">
        <title>The Paleozoic origin of enzymatic lignin decomposition reconstructed from 31 fungal genomes.</title>
        <authorList>
            <person name="Floudas D."/>
            <person name="Binder M."/>
            <person name="Riley R."/>
            <person name="Barry K."/>
            <person name="Blanchette R.A."/>
            <person name="Henrissat B."/>
            <person name="Martinez A.T."/>
            <person name="Otillar R."/>
            <person name="Spatafora J.W."/>
            <person name="Yadav J.S."/>
            <person name="Aerts A."/>
            <person name="Benoit I."/>
            <person name="Boyd A."/>
            <person name="Carlson A."/>
            <person name="Copeland A."/>
            <person name="Coutinho P.M."/>
            <person name="de Vries R.P."/>
            <person name="Ferreira P."/>
            <person name="Findley K."/>
            <person name="Foster B."/>
            <person name="Gaskell J."/>
            <person name="Glotzer D."/>
            <person name="Gorecki P."/>
            <person name="Heitman J."/>
            <person name="Hesse C."/>
            <person name="Hori C."/>
            <person name="Igarashi K."/>
            <person name="Jurgens J.A."/>
            <person name="Kallen N."/>
            <person name="Kersten P."/>
            <person name="Kohler A."/>
            <person name="Kuees U."/>
            <person name="Kumar T.K.A."/>
            <person name="Kuo A."/>
            <person name="LaButti K."/>
            <person name="Larrondo L.F."/>
            <person name="Lindquist E."/>
            <person name="Ling A."/>
            <person name="Lombard V."/>
            <person name="Lucas S."/>
            <person name="Lundell T."/>
            <person name="Martin R."/>
            <person name="McLaughlin D.J."/>
            <person name="Morgenstern I."/>
            <person name="Morin E."/>
            <person name="Murat C."/>
            <person name="Nagy L.G."/>
            <person name="Nolan M."/>
            <person name="Ohm R.A."/>
            <person name="Patyshakuliyeva A."/>
            <person name="Rokas A."/>
            <person name="Ruiz-Duenas F.J."/>
            <person name="Sabat G."/>
            <person name="Salamov A."/>
            <person name="Samejima M."/>
            <person name="Schmutz J."/>
            <person name="Slot J.C."/>
            <person name="St John F."/>
            <person name="Stenlid J."/>
            <person name="Sun H."/>
            <person name="Sun S."/>
            <person name="Syed K."/>
            <person name="Tsang A."/>
            <person name="Wiebenga A."/>
            <person name="Young D."/>
            <person name="Pisabarro A."/>
            <person name="Eastwood D.C."/>
            <person name="Martin F."/>
            <person name="Cullen D."/>
            <person name="Grigoriev I.V."/>
            <person name="Hibbett D.S."/>
        </authorList>
    </citation>
    <scope>NUCLEOTIDE SEQUENCE [LARGE SCALE GENOMIC DNA]</scope>
    <source>
        <strain evidence="9">RWD-64-598 SS2</strain>
    </source>
</reference>
<dbReference type="InterPro" id="IPR050859">
    <property type="entry name" value="Class-I_PLP-dep_aminotransf"/>
</dbReference>
<keyword evidence="5" id="KW-0663">Pyridoxal phosphate</keyword>
<evidence type="ECO:0000256" key="5">
    <source>
        <dbReference type="ARBA" id="ARBA00022898"/>
    </source>
</evidence>
<dbReference type="InterPro" id="IPR015424">
    <property type="entry name" value="PyrdxlP-dep_Trfase"/>
</dbReference>
<dbReference type="GO" id="GO:0030170">
    <property type="term" value="F:pyridoxal phosphate binding"/>
    <property type="evidence" value="ECO:0007669"/>
    <property type="project" value="InterPro"/>
</dbReference>
<organism evidence="8 9">
    <name type="scientific">Coniophora puteana (strain RWD-64-598)</name>
    <name type="common">Brown rot fungus</name>
    <dbReference type="NCBI Taxonomy" id="741705"/>
    <lineage>
        <taxon>Eukaryota</taxon>
        <taxon>Fungi</taxon>
        <taxon>Dikarya</taxon>
        <taxon>Basidiomycota</taxon>
        <taxon>Agaricomycotina</taxon>
        <taxon>Agaricomycetes</taxon>
        <taxon>Agaricomycetidae</taxon>
        <taxon>Boletales</taxon>
        <taxon>Coniophorineae</taxon>
        <taxon>Coniophoraceae</taxon>
        <taxon>Coniophora</taxon>
    </lineage>
</organism>
<dbReference type="OrthoDB" id="691673at2759"/>
<dbReference type="GeneID" id="19201783"/>
<evidence type="ECO:0000256" key="2">
    <source>
        <dbReference type="ARBA" id="ARBA00007441"/>
    </source>
</evidence>
<comment type="similarity">
    <text evidence="2">Belongs to the class-I pyridoxal-phosphate-dependent aminotransferase family.</text>
</comment>
<dbReference type="RefSeq" id="XP_007766126.1">
    <property type="nucleotide sequence ID" value="XM_007767936.1"/>
</dbReference>
<keyword evidence="9" id="KW-1185">Reference proteome</keyword>
<evidence type="ECO:0000259" key="7">
    <source>
        <dbReference type="Pfam" id="PF00155"/>
    </source>
</evidence>
<dbReference type="Proteomes" id="UP000053558">
    <property type="component" value="Unassembled WGS sequence"/>
</dbReference>
<dbReference type="KEGG" id="cput:CONPUDRAFT_142726"/>
<dbReference type="InterPro" id="IPR004839">
    <property type="entry name" value="Aminotransferase_I/II_large"/>
</dbReference>
<proteinExistence type="inferred from homology"/>
<accession>A0A5M3N0K5</accession>
<keyword evidence="3" id="KW-0032">Aminotransferase</keyword>
<dbReference type="GO" id="GO:1901605">
    <property type="term" value="P:alpha-amino acid metabolic process"/>
    <property type="evidence" value="ECO:0007669"/>
    <property type="project" value="TreeGrafter"/>
</dbReference>
<dbReference type="Pfam" id="PF00155">
    <property type="entry name" value="Aminotran_1_2"/>
    <property type="match status" value="1"/>
</dbReference>
<comment type="caution">
    <text evidence="8">The sequence shown here is derived from an EMBL/GenBank/DDBJ whole genome shotgun (WGS) entry which is preliminary data.</text>
</comment>
<dbReference type="AlphaFoldDB" id="A0A5M3N0K5"/>
<dbReference type="CDD" id="cd00609">
    <property type="entry name" value="AAT_like"/>
    <property type="match status" value="1"/>
</dbReference>
<comment type="cofactor">
    <cofactor evidence="1">
        <name>pyridoxal 5'-phosphate</name>
        <dbReference type="ChEBI" id="CHEBI:597326"/>
    </cofactor>
</comment>
<gene>
    <name evidence="8" type="ORF">CONPUDRAFT_142726</name>
</gene>
<evidence type="ECO:0000313" key="8">
    <source>
        <dbReference type="EMBL" id="EIW84421.1"/>
    </source>
</evidence>
<protein>
    <submittedName>
        <fullName evidence="8">PLP-dependent transferase</fullName>
    </submittedName>
</protein>
<dbReference type="EMBL" id="JH711575">
    <property type="protein sequence ID" value="EIW84421.1"/>
    <property type="molecule type" value="Genomic_DNA"/>
</dbReference>
<dbReference type="Gene3D" id="3.40.640.10">
    <property type="entry name" value="Type I PLP-dependent aspartate aminotransferase-like (Major domain)"/>
    <property type="match status" value="1"/>
</dbReference>
<dbReference type="InterPro" id="IPR015421">
    <property type="entry name" value="PyrdxlP-dep_Trfase_major"/>
</dbReference>
<feature type="domain" description="Aminotransferase class I/classII large" evidence="7">
    <location>
        <begin position="134"/>
        <end position="449"/>
    </location>
</feature>
<feature type="region of interest" description="Disordered" evidence="6">
    <location>
        <begin position="63"/>
        <end position="86"/>
    </location>
</feature>
<dbReference type="PANTHER" id="PTHR42790">
    <property type="entry name" value="AMINOTRANSFERASE"/>
    <property type="match status" value="1"/>
</dbReference>
<sequence>MAASHLPDSYYASILSESARSRRANPIRKVYHLENEPGVISLLAGKPNTTMFPFTSIKFTVSPTTSPDYPERIRTGQPLKSEGDQRTEIELTGQDLEEALQYGQTEGSARLLDWLHGLQEHLHGRSRGEGWRMSVGVGSQDMLYKAGTALLNPGDYVLIQAPTYAGVIAMFDSLKCNLVDVPNDSSGTRSSDLRNILSSWPADRPKPKIFYNVPFGCNPTGITTTEQRKREIIELSREHDFIIFEDDPYFNLYFGDAPRPPSFFQLEKSMPTKDGSPNVGRVLRFDSFSKLISAGMRMGWVSGPTPILNAIDMHSGISSVHSSSLSQAMLVALFNSWGLDGFDAHVRSVSTFYRAKCEVFAAAMKQHLDGLAEWDVPEAGMFFWFKLLLPPGPDGESDSSDLIQTKAFKNGVLALPGIGFMPDGRKTPYVRAAFSLLDESDVNEALRRLRETLLKDREDHSGETSAIPVAERKIW</sequence>
<evidence type="ECO:0000256" key="1">
    <source>
        <dbReference type="ARBA" id="ARBA00001933"/>
    </source>
</evidence>
<dbReference type="SUPFAM" id="SSF53383">
    <property type="entry name" value="PLP-dependent transferases"/>
    <property type="match status" value="1"/>
</dbReference>
<evidence type="ECO:0000256" key="4">
    <source>
        <dbReference type="ARBA" id="ARBA00022679"/>
    </source>
</evidence>
<evidence type="ECO:0000256" key="3">
    <source>
        <dbReference type="ARBA" id="ARBA00022576"/>
    </source>
</evidence>